<evidence type="ECO:0000256" key="1">
    <source>
        <dbReference type="SAM" id="MobiDB-lite"/>
    </source>
</evidence>
<dbReference type="Proteomes" id="UP000233556">
    <property type="component" value="Unassembled WGS sequence"/>
</dbReference>
<name>A0A2I0T7Y1_LIMLA</name>
<reference evidence="3" key="1">
    <citation type="submission" date="2017-11" db="EMBL/GenBank/DDBJ databases">
        <authorList>
            <person name="Lima N.C."/>
            <person name="Parody-Merino A.M."/>
            <person name="Battley P.F."/>
            <person name="Fidler A.E."/>
            <person name="Prosdocimi F."/>
        </authorList>
    </citation>
    <scope>NUCLEOTIDE SEQUENCE [LARGE SCALE GENOMIC DNA]</scope>
</reference>
<sequence length="142" mass="16137">MRTGAGLYLHNLICHLSWVEIELTMKTMPVTGMVYLQMQAGCLSLVFNQRKFSQSRFLKPSDTPDHQSKPASDKQKLSFGSIGYQQDLHITVWLLNSGHLMPFEMAKDVPALAFSCCFRRVPNAMPVSPQARLEYPKKLTVY</sequence>
<keyword evidence="3" id="KW-1185">Reference proteome</keyword>
<evidence type="ECO:0000313" key="3">
    <source>
        <dbReference type="Proteomes" id="UP000233556"/>
    </source>
</evidence>
<gene>
    <name evidence="2" type="ORF">llap_19808</name>
</gene>
<dbReference type="AlphaFoldDB" id="A0A2I0T7Y1"/>
<evidence type="ECO:0000313" key="2">
    <source>
        <dbReference type="EMBL" id="PKU29888.1"/>
    </source>
</evidence>
<organism evidence="2 3">
    <name type="scientific">Limosa lapponica baueri</name>
    <dbReference type="NCBI Taxonomy" id="1758121"/>
    <lineage>
        <taxon>Eukaryota</taxon>
        <taxon>Metazoa</taxon>
        <taxon>Chordata</taxon>
        <taxon>Craniata</taxon>
        <taxon>Vertebrata</taxon>
        <taxon>Euteleostomi</taxon>
        <taxon>Archelosauria</taxon>
        <taxon>Archosauria</taxon>
        <taxon>Dinosauria</taxon>
        <taxon>Saurischia</taxon>
        <taxon>Theropoda</taxon>
        <taxon>Coelurosauria</taxon>
        <taxon>Aves</taxon>
        <taxon>Neognathae</taxon>
        <taxon>Neoaves</taxon>
        <taxon>Charadriiformes</taxon>
        <taxon>Scolopacidae</taxon>
        <taxon>Limosa</taxon>
    </lineage>
</organism>
<dbReference type="EMBL" id="KZ515942">
    <property type="protein sequence ID" value="PKU29888.1"/>
    <property type="molecule type" value="Genomic_DNA"/>
</dbReference>
<proteinExistence type="predicted"/>
<reference evidence="3" key="2">
    <citation type="submission" date="2017-12" db="EMBL/GenBank/DDBJ databases">
        <title>Genome sequence of the Bar-tailed Godwit (Limosa lapponica baueri).</title>
        <authorList>
            <person name="Lima N.C.B."/>
            <person name="Parody-Merino A.M."/>
            <person name="Battley P.F."/>
            <person name="Fidler A.E."/>
            <person name="Prosdocimi F."/>
        </authorList>
    </citation>
    <scope>NUCLEOTIDE SEQUENCE [LARGE SCALE GENOMIC DNA]</scope>
</reference>
<protein>
    <submittedName>
        <fullName evidence="2">Uncharacterized protein</fullName>
    </submittedName>
</protein>
<feature type="compositionally biased region" description="Basic and acidic residues" evidence="1">
    <location>
        <begin position="62"/>
        <end position="76"/>
    </location>
</feature>
<feature type="region of interest" description="Disordered" evidence="1">
    <location>
        <begin position="57"/>
        <end position="76"/>
    </location>
</feature>
<accession>A0A2I0T7Y1</accession>